<evidence type="ECO:0000259" key="1">
    <source>
        <dbReference type="Pfam" id="PF01966"/>
    </source>
</evidence>
<dbReference type="eggNOG" id="COG2844">
    <property type="taxonomic scope" value="Bacteria"/>
</dbReference>
<dbReference type="Proteomes" id="UP000001823">
    <property type="component" value="Chromosome"/>
</dbReference>
<dbReference type="Gene3D" id="1.10.3210.10">
    <property type="entry name" value="Hypothetical protein af1432"/>
    <property type="match status" value="1"/>
</dbReference>
<organism evidence="2 3">
    <name type="scientific">Clostridium perfringens (strain ATCC 13124 / DSM 756 / JCM 1290 / NCIMB 6125 / NCTC 8237 / Type A)</name>
    <dbReference type="NCBI Taxonomy" id="195103"/>
    <lineage>
        <taxon>Bacteria</taxon>
        <taxon>Bacillati</taxon>
        <taxon>Bacillota</taxon>
        <taxon>Clostridia</taxon>
        <taxon>Eubacteriales</taxon>
        <taxon>Clostridiaceae</taxon>
        <taxon>Clostridium</taxon>
    </lineage>
</organism>
<reference evidence="2 3" key="1">
    <citation type="journal article" date="2006" name="Genome Res.">
        <title>Skewed genomic variability in strains of the toxigenic bacterial pathogen, Clostridium perfringens.</title>
        <authorList>
            <person name="Myers G.S."/>
            <person name="Rasko D.A."/>
            <person name="Cheung J.K."/>
            <person name="Ravel J."/>
            <person name="Seshadri R."/>
            <person name="Deboy R.T."/>
            <person name="Ren Q."/>
            <person name="Varga J."/>
            <person name="Awad M.M."/>
            <person name="Brinkac L.M."/>
            <person name="Daugherty S.C."/>
            <person name="Haft D.H."/>
            <person name="Dodson R.J."/>
            <person name="Madupu R."/>
            <person name="Nelson W.C."/>
            <person name="Rosovitz M.J."/>
            <person name="Sullivan S.A."/>
            <person name="Khouri H."/>
            <person name="Dimitrov G.I."/>
            <person name="Watkins K.L."/>
            <person name="Mulligan S."/>
            <person name="Benton J."/>
            <person name="Radune D."/>
            <person name="Fisher D.J."/>
            <person name="Atkins H.S."/>
            <person name="Hiscox T."/>
            <person name="Jost B.H."/>
            <person name="Billington S.J."/>
            <person name="Songer J.G."/>
            <person name="McClane B.A."/>
            <person name="Titball R.W."/>
            <person name="Rood J.I."/>
            <person name="Melville S.B."/>
            <person name="Paulsen I.T."/>
        </authorList>
    </citation>
    <scope>NUCLEOTIDE SEQUENCE [LARGE SCALE GENOMIC DNA]</scope>
    <source>
        <strain evidence="3">ATCC 13124 / DSM 756 / JCM 1290 / NCIMB 6125 / NCTC 8237 / S 107 / Type A</strain>
    </source>
</reference>
<dbReference type="SUPFAM" id="SSF109604">
    <property type="entry name" value="HD-domain/PDEase-like"/>
    <property type="match status" value="1"/>
</dbReference>
<feature type="domain" description="HD" evidence="1">
    <location>
        <begin position="57"/>
        <end position="134"/>
    </location>
</feature>
<protein>
    <submittedName>
        <fullName evidence="2">HD domain protein</fullName>
    </submittedName>
</protein>
<dbReference type="CDD" id="cd00077">
    <property type="entry name" value="HDc"/>
    <property type="match status" value="1"/>
</dbReference>
<dbReference type="PaxDb" id="195103-CPF_2827"/>
<dbReference type="STRING" id="195103.CPF_2827"/>
<proteinExistence type="predicted"/>
<accession>A0A0H2YUX0</accession>
<evidence type="ECO:0000313" key="2">
    <source>
        <dbReference type="EMBL" id="ABG84913.1"/>
    </source>
</evidence>
<dbReference type="Pfam" id="PF01966">
    <property type="entry name" value="HD"/>
    <property type="match status" value="1"/>
</dbReference>
<dbReference type="AlphaFoldDB" id="A0A0H2YUX0"/>
<gene>
    <name evidence="2" type="ordered locus">CPF_2827</name>
</gene>
<dbReference type="HOGENOM" id="CLU_087226_0_0_9"/>
<dbReference type="InterPro" id="IPR006674">
    <property type="entry name" value="HD_domain"/>
</dbReference>
<sequence>MTNQNLFLEIEKHLLEDVKPSIFLNKIKEEESFKNSSFNIFNQLNKENQIHQSNPWTHTLNVVDLASKYKDLSNNSKAFMWAALFHDIGKIRTLNPIHDRIGGEITRRFLREYSDDTYLNEKIISLVKHHSAPIFIINRVSYSIIDLINTADIHDVALLSLCNRLGNLSSKNNDLEKNLLDSNKFLKIMSSKTCLPLKEIIV</sequence>
<name>A0A0H2YUX0_CLOP1</name>
<evidence type="ECO:0000313" key="3">
    <source>
        <dbReference type="Proteomes" id="UP000001823"/>
    </source>
</evidence>
<dbReference type="InterPro" id="IPR003607">
    <property type="entry name" value="HD/PDEase_dom"/>
</dbReference>
<dbReference type="KEGG" id="cpf:CPF_2827"/>
<dbReference type="RefSeq" id="WP_003456742.1">
    <property type="nucleotide sequence ID" value="NC_008261.1"/>
</dbReference>
<dbReference type="GeneID" id="93000892"/>
<dbReference type="EMBL" id="CP000246">
    <property type="protein sequence ID" value="ABG84913.1"/>
    <property type="molecule type" value="Genomic_DNA"/>
</dbReference>
<keyword evidence="3" id="KW-1185">Reference proteome</keyword>